<evidence type="ECO:0000256" key="4">
    <source>
        <dbReference type="PIRNR" id="PIRNR001365"/>
    </source>
</evidence>
<sequence length="284" mass="30143">MTQVVPAIPTPFYDDGVLDLPAFDAALQVIEPHVDAVFVAGTTGEFLALDDDERIELFRRAVAYLGRDRVIAHVGHGSSRQVLRLAKAATAGGVHRFGLVSPYYIATDDDALVGFYRTVAEAHPDASLYAYLFPERTGTDLSAETFGRLMDLPGMAGAKLSGGAADRLAEYADVMHDEQDLFSGDDARLPQAVGHGAAGLVSAVASAFPESYRALADALDAEDSSAVEEHQAVAAHLVSAVGTTERVKAALAERTGHDWAARMALPALEDEAREEVARAVAEHS</sequence>
<dbReference type="EC" id="4.3.3.7" evidence="5"/>
<evidence type="ECO:0000256" key="2">
    <source>
        <dbReference type="ARBA" id="ARBA00023239"/>
    </source>
</evidence>
<organism evidence="5 6">
    <name type="scientific">Georgenia deserti</name>
    <dbReference type="NCBI Taxonomy" id="2093781"/>
    <lineage>
        <taxon>Bacteria</taxon>
        <taxon>Bacillati</taxon>
        <taxon>Actinomycetota</taxon>
        <taxon>Actinomycetes</taxon>
        <taxon>Micrococcales</taxon>
        <taxon>Bogoriellaceae</taxon>
        <taxon>Georgenia</taxon>
    </lineage>
</organism>
<evidence type="ECO:0000313" key="5">
    <source>
        <dbReference type="EMBL" id="MFD1719590.1"/>
    </source>
</evidence>
<dbReference type="GO" id="GO:0008840">
    <property type="term" value="F:4-hydroxy-tetrahydrodipicolinate synthase activity"/>
    <property type="evidence" value="ECO:0007669"/>
    <property type="project" value="UniProtKB-EC"/>
</dbReference>
<evidence type="ECO:0000256" key="3">
    <source>
        <dbReference type="ARBA" id="ARBA00023270"/>
    </source>
</evidence>
<reference evidence="6" key="1">
    <citation type="journal article" date="2019" name="Int. J. Syst. Evol. Microbiol.">
        <title>The Global Catalogue of Microorganisms (GCM) 10K type strain sequencing project: providing services to taxonomists for standard genome sequencing and annotation.</title>
        <authorList>
            <consortium name="The Broad Institute Genomics Platform"/>
            <consortium name="The Broad Institute Genome Sequencing Center for Infectious Disease"/>
            <person name="Wu L."/>
            <person name="Ma J."/>
        </authorList>
    </citation>
    <scope>NUCLEOTIDE SEQUENCE [LARGE SCALE GENOMIC DNA]</scope>
    <source>
        <strain evidence="6">JCM 17130</strain>
    </source>
</reference>
<dbReference type="PANTHER" id="PTHR12128:SF66">
    <property type="entry name" value="4-HYDROXY-2-OXOGLUTARATE ALDOLASE, MITOCHONDRIAL"/>
    <property type="match status" value="1"/>
</dbReference>
<dbReference type="PRINTS" id="PR00146">
    <property type="entry name" value="DHPICSNTHASE"/>
</dbReference>
<keyword evidence="6" id="KW-1185">Reference proteome</keyword>
<evidence type="ECO:0000256" key="1">
    <source>
        <dbReference type="ARBA" id="ARBA00007592"/>
    </source>
</evidence>
<dbReference type="InterPro" id="IPR002220">
    <property type="entry name" value="DapA-like"/>
</dbReference>
<dbReference type="GO" id="GO:0047448">
    <property type="term" value="F:5-dehydro-4-deoxyglucarate dehydratase activity"/>
    <property type="evidence" value="ECO:0007669"/>
    <property type="project" value="UniProtKB-EC"/>
</dbReference>
<evidence type="ECO:0000313" key="6">
    <source>
        <dbReference type="Proteomes" id="UP001597277"/>
    </source>
</evidence>
<name>A0ABW4LA65_9MICO</name>
<dbReference type="EMBL" id="JBHUEE010000011">
    <property type="protein sequence ID" value="MFD1719590.1"/>
    <property type="molecule type" value="Genomic_DNA"/>
</dbReference>
<dbReference type="PROSITE" id="PS00665">
    <property type="entry name" value="DHDPS_1"/>
    <property type="match status" value="1"/>
</dbReference>
<dbReference type="GO" id="GO:0008747">
    <property type="term" value="F:N-acetylneuraminate lyase activity"/>
    <property type="evidence" value="ECO:0007669"/>
    <property type="project" value="UniProtKB-EC"/>
</dbReference>
<proteinExistence type="inferred from homology"/>
<dbReference type="EC" id="4.1.3.3" evidence="5"/>
<dbReference type="Pfam" id="PF00701">
    <property type="entry name" value="DHDPS"/>
    <property type="match status" value="1"/>
</dbReference>
<comment type="similarity">
    <text evidence="1 4">Belongs to the DapA family.</text>
</comment>
<dbReference type="InterPro" id="IPR013785">
    <property type="entry name" value="Aldolase_TIM"/>
</dbReference>
<keyword evidence="2 4" id="KW-0456">Lyase</keyword>
<dbReference type="SUPFAM" id="SSF51569">
    <property type="entry name" value="Aldolase"/>
    <property type="match status" value="1"/>
</dbReference>
<dbReference type="RefSeq" id="WP_388010195.1">
    <property type="nucleotide sequence ID" value="NZ_JBHUEE010000011.1"/>
</dbReference>
<dbReference type="PANTHER" id="PTHR12128">
    <property type="entry name" value="DIHYDRODIPICOLINATE SYNTHASE"/>
    <property type="match status" value="1"/>
</dbReference>
<gene>
    <name evidence="5" type="ORF">ACFSE6_17230</name>
</gene>
<dbReference type="Proteomes" id="UP001597277">
    <property type="component" value="Unassembled WGS sequence"/>
</dbReference>
<dbReference type="Gene3D" id="3.20.20.70">
    <property type="entry name" value="Aldolase class I"/>
    <property type="match status" value="1"/>
</dbReference>
<dbReference type="InterPro" id="IPR020624">
    <property type="entry name" value="Schiff_base-form_aldolases_CS"/>
</dbReference>
<accession>A0ABW4LA65</accession>
<protein>
    <submittedName>
        <fullName evidence="5">Dihydrodipicolinate synthase family protein</fullName>
        <ecNumber evidence="5">4.1.3.3</ecNumber>
        <ecNumber evidence="5">4.2.1.41</ecNumber>
        <ecNumber evidence="5">4.3.3.7</ecNumber>
    </submittedName>
</protein>
<dbReference type="CDD" id="cd00408">
    <property type="entry name" value="DHDPS-like"/>
    <property type="match status" value="1"/>
</dbReference>
<dbReference type="PIRSF" id="PIRSF001365">
    <property type="entry name" value="DHDPS"/>
    <property type="match status" value="1"/>
</dbReference>
<dbReference type="SMART" id="SM01130">
    <property type="entry name" value="DHDPS"/>
    <property type="match status" value="1"/>
</dbReference>
<comment type="caution">
    <text evidence="5">The sequence shown here is derived from an EMBL/GenBank/DDBJ whole genome shotgun (WGS) entry which is preliminary data.</text>
</comment>
<dbReference type="EC" id="4.2.1.41" evidence="5"/>
<keyword evidence="3" id="KW-0704">Schiff base</keyword>